<dbReference type="InterPro" id="IPR001647">
    <property type="entry name" value="HTH_TetR"/>
</dbReference>
<dbReference type="PANTHER" id="PTHR47506:SF3">
    <property type="entry name" value="HTH-TYPE TRANSCRIPTIONAL REGULATOR LMRA"/>
    <property type="match status" value="1"/>
</dbReference>
<accession>A0ABY5E1R9</accession>
<dbReference type="Proteomes" id="UP001060012">
    <property type="component" value="Chromosome"/>
</dbReference>
<reference evidence="6" key="1">
    <citation type="submission" date="2022-07" db="EMBL/GenBank/DDBJ databases">
        <title>Arcobacter roscoffensis sp. nov., a marine bacterium isolated from coastal seawater collected from Roscoff, France.</title>
        <authorList>
            <person name="Pascual J."/>
            <person name="Lepeaux C."/>
            <person name="Methner A."/>
            <person name="Overmann J."/>
        </authorList>
    </citation>
    <scope>NUCLEOTIDE SEQUENCE</scope>
    <source>
        <strain evidence="6">ARW1-2F2</strain>
    </source>
</reference>
<dbReference type="SUPFAM" id="SSF48498">
    <property type="entry name" value="Tetracyclin repressor-like, C-terminal domain"/>
    <property type="match status" value="1"/>
</dbReference>
<dbReference type="InterPro" id="IPR009057">
    <property type="entry name" value="Homeodomain-like_sf"/>
</dbReference>
<sequence>MNSRDKLLKVAFEEIFQNGYHATSVDKILKKASMNKGSMYHFFKSKKELILAIIEVHVDEYIQKKYGVILESEENMIEAIMSVLRNKPLYNFIYGCRLNNLVHELSNQDEDFKKALEKSYFKFEAIFQAALDRAVENGEIKKDTDTKAVGMFILATIQGGLTTAKKSSDSKYYDICIEQLHNYLNLLKVK</sequence>
<dbReference type="InterPro" id="IPR011075">
    <property type="entry name" value="TetR_C"/>
</dbReference>
<feature type="domain" description="HTH tetR-type" evidence="5">
    <location>
        <begin position="1"/>
        <end position="61"/>
    </location>
</feature>
<evidence type="ECO:0000256" key="2">
    <source>
        <dbReference type="ARBA" id="ARBA00023125"/>
    </source>
</evidence>
<dbReference type="Pfam" id="PF00440">
    <property type="entry name" value="TetR_N"/>
    <property type="match status" value="1"/>
</dbReference>
<evidence type="ECO:0000313" key="7">
    <source>
        <dbReference type="Proteomes" id="UP001060012"/>
    </source>
</evidence>
<keyword evidence="7" id="KW-1185">Reference proteome</keyword>
<proteinExistence type="predicted"/>
<dbReference type="PANTHER" id="PTHR47506">
    <property type="entry name" value="TRANSCRIPTIONAL REGULATORY PROTEIN"/>
    <property type="match status" value="1"/>
</dbReference>
<dbReference type="SUPFAM" id="SSF46689">
    <property type="entry name" value="Homeodomain-like"/>
    <property type="match status" value="1"/>
</dbReference>
<name>A0ABY5E1R9_9BACT</name>
<feature type="DNA-binding region" description="H-T-H motif" evidence="4">
    <location>
        <begin position="24"/>
        <end position="43"/>
    </location>
</feature>
<dbReference type="PRINTS" id="PR00455">
    <property type="entry name" value="HTHTETR"/>
</dbReference>
<gene>
    <name evidence="6" type="ORF">NJU99_12910</name>
</gene>
<dbReference type="EMBL" id="CP100595">
    <property type="protein sequence ID" value="UTJ06136.1"/>
    <property type="molecule type" value="Genomic_DNA"/>
</dbReference>
<dbReference type="RefSeq" id="WP_254576316.1">
    <property type="nucleotide sequence ID" value="NZ_CP100595.1"/>
</dbReference>
<evidence type="ECO:0000256" key="1">
    <source>
        <dbReference type="ARBA" id="ARBA00023015"/>
    </source>
</evidence>
<dbReference type="Pfam" id="PF16925">
    <property type="entry name" value="TetR_C_13"/>
    <property type="match status" value="1"/>
</dbReference>
<evidence type="ECO:0000313" key="6">
    <source>
        <dbReference type="EMBL" id="UTJ06136.1"/>
    </source>
</evidence>
<evidence type="ECO:0000256" key="4">
    <source>
        <dbReference type="PROSITE-ProRule" id="PRU00335"/>
    </source>
</evidence>
<organism evidence="6 7">
    <name type="scientific">Arcobacter roscoffensis</name>
    <dbReference type="NCBI Taxonomy" id="2961520"/>
    <lineage>
        <taxon>Bacteria</taxon>
        <taxon>Pseudomonadati</taxon>
        <taxon>Campylobacterota</taxon>
        <taxon>Epsilonproteobacteria</taxon>
        <taxon>Campylobacterales</taxon>
        <taxon>Arcobacteraceae</taxon>
        <taxon>Arcobacter</taxon>
    </lineage>
</organism>
<evidence type="ECO:0000259" key="5">
    <source>
        <dbReference type="PROSITE" id="PS50977"/>
    </source>
</evidence>
<keyword evidence="3" id="KW-0804">Transcription</keyword>
<keyword evidence="1" id="KW-0805">Transcription regulation</keyword>
<dbReference type="InterPro" id="IPR036271">
    <property type="entry name" value="Tet_transcr_reg_TetR-rel_C_sf"/>
</dbReference>
<keyword evidence="2 4" id="KW-0238">DNA-binding</keyword>
<dbReference type="PROSITE" id="PS50977">
    <property type="entry name" value="HTH_TETR_2"/>
    <property type="match status" value="1"/>
</dbReference>
<evidence type="ECO:0000256" key="3">
    <source>
        <dbReference type="ARBA" id="ARBA00023163"/>
    </source>
</evidence>
<protein>
    <submittedName>
        <fullName evidence="6">TetR/AcrR family transcriptional regulator</fullName>
    </submittedName>
</protein>
<dbReference type="Gene3D" id="1.10.357.10">
    <property type="entry name" value="Tetracycline Repressor, domain 2"/>
    <property type="match status" value="1"/>
</dbReference>